<organism evidence="1">
    <name type="scientific">Homalodisca liturata</name>
    <dbReference type="NCBI Taxonomy" id="320908"/>
    <lineage>
        <taxon>Eukaryota</taxon>
        <taxon>Metazoa</taxon>
        <taxon>Ecdysozoa</taxon>
        <taxon>Arthropoda</taxon>
        <taxon>Hexapoda</taxon>
        <taxon>Insecta</taxon>
        <taxon>Pterygota</taxon>
        <taxon>Neoptera</taxon>
        <taxon>Paraneoptera</taxon>
        <taxon>Hemiptera</taxon>
        <taxon>Auchenorrhyncha</taxon>
        <taxon>Membracoidea</taxon>
        <taxon>Cicadellidae</taxon>
        <taxon>Cicadellinae</taxon>
        <taxon>Proconiini</taxon>
        <taxon>Homalodisca</taxon>
    </lineage>
</organism>
<sequence>RDVGFQTTKYGEFWRILLPGIYKLEVYADGFAPREMDLMVVDEHPTLLNVTLFPAKSGSKLLQPTLSVYTSAQILQSNQSNLSQQRPQNSQLGVIQNLGTMTENSRVARPNNTDALIFPSQR</sequence>
<feature type="non-terminal residue" evidence="1">
    <location>
        <position position="1"/>
    </location>
</feature>
<gene>
    <name evidence="1" type="ORF">g.35596</name>
</gene>
<accession>A0A1B6I535</accession>
<dbReference type="EMBL" id="GECU01025691">
    <property type="protein sequence ID" value="JAS82015.1"/>
    <property type="molecule type" value="Transcribed_RNA"/>
</dbReference>
<name>A0A1B6I535_9HEMI</name>
<dbReference type="Gene3D" id="2.60.40.1120">
    <property type="entry name" value="Carboxypeptidase-like, regulatory domain"/>
    <property type="match status" value="1"/>
</dbReference>
<dbReference type="SUPFAM" id="SSF49464">
    <property type="entry name" value="Carboxypeptidase regulatory domain-like"/>
    <property type="match status" value="1"/>
</dbReference>
<evidence type="ECO:0000313" key="1">
    <source>
        <dbReference type="EMBL" id="JAS82015.1"/>
    </source>
</evidence>
<dbReference type="InterPro" id="IPR008969">
    <property type="entry name" value="CarboxyPept-like_regulatory"/>
</dbReference>
<proteinExistence type="predicted"/>
<dbReference type="AlphaFoldDB" id="A0A1B6I535"/>
<protein>
    <submittedName>
        <fullName evidence="1">Uncharacterized protein</fullName>
    </submittedName>
</protein>
<reference evidence="1" key="1">
    <citation type="submission" date="2015-11" db="EMBL/GenBank/DDBJ databases">
        <title>De novo transcriptome assembly of four potential Pierce s Disease insect vectors from Arizona vineyards.</title>
        <authorList>
            <person name="Tassone E.E."/>
        </authorList>
    </citation>
    <scope>NUCLEOTIDE SEQUENCE</scope>
</reference>